<keyword evidence="6" id="KW-1185">Reference proteome</keyword>
<keyword evidence="1" id="KW-0677">Repeat</keyword>
<proteinExistence type="predicted"/>
<dbReference type="PROSITE" id="PS50088">
    <property type="entry name" value="ANK_REPEAT"/>
    <property type="match status" value="11"/>
</dbReference>
<dbReference type="Pfam" id="PF14420">
    <property type="entry name" value="Clr5"/>
    <property type="match status" value="1"/>
</dbReference>
<feature type="repeat" description="ANK" evidence="3">
    <location>
        <begin position="569"/>
        <end position="601"/>
    </location>
</feature>
<dbReference type="AlphaFoldDB" id="A0A0H1BJ07"/>
<feature type="repeat" description="ANK" evidence="3">
    <location>
        <begin position="537"/>
        <end position="566"/>
    </location>
</feature>
<evidence type="ECO:0000259" key="4">
    <source>
        <dbReference type="Pfam" id="PF14420"/>
    </source>
</evidence>
<dbReference type="InterPro" id="IPR025676">
    <property type="entry name" value="Clr5_dom"/>
</dbReference>
<feature type="repeat" description="ANK" evidence="3">
    <location>
        <begin position="478"/>
        <end position="502"/>
    </location>
</feature>
<dbReference type="InterPro" id="IPR002110">
    <property type="entry name" value="Ankyrin_rpt"/>
</dbReference>
<reference evidence="6" key="1">
    <citation type="journal article" date="2015" name="PLoS Genet.">
        <title>The dynamic genome and transcriptome of the human fungal pathogen Blastomyces and close relative Emmonsia.</title>
        <authorList>
            <person name="Munoz J.F."/>
            <person name="Gauthier G.M."/>
            <person name="Desjardins C.A."/>
            <person name="Gallo J.E."/>
            <person name="Holder J."/>
            <person name="Sullivan T.D."/>
            <person name="Marty A.J."/>
            <person name="Carmen J.C."/>
            <person name="Chen Z."/>
            <person name="Ding L."/>
            <person name="Gujja S."/>
            <person name="Magrini V."/>
            <person name="Misas E."/>
            <person name="Mitreva M."/>
            <person name="Priest M."/>
            <person name="Saif S."/>
            <person name="Whiston E.A."/>
            <person name="Young S."/>
            <person name="Zeng Q."/>
            <person name="Goldman W.E."/>
            <person name="Mardis E.R."/>
            <person name="Taylor J.W."/>
            <person name="McEwen J.G."/>
            <person name="Clay O.K."/>
            <person name="Klein B.S."/>
            <person name="Cuomo C.A."/>
        </authorList>
    </citation>
    <scope>NUCLEOTIDE SEQUENCE [LARGE SCALE GENOMIC DNA]</scope>
    <source>
        <strain evidence="6">UAMH 139</strain>
    </source>
</reference>
<evidence type="ECO:0000313" key="6">
    <source>
        <dbReference type="Proteomes" id="UP000053573"/>
    </source>
</evidence>
<dbReference type="OrthoDB" id="4187070at2759"/>
<dbReference type="Proteomes" id="UP000053573">
    <property type="component" value="Unassembled WGS sequence"/>
</dbReference>
<evidence type="ECO:0000256" key="1">
    <source>
        <dbReference type="ARBA" id="ARBA00022737"/>
    </source>
</evidence>
<dbReference type="Pfam" id="PF12796">
    <property type="entry name" value="Ank_2"/>
    <property type="match status" value="4"/>
</dbReference>
<comment type="caution">
    <text evidence="5">The sequence shown here is derived from an EMBL/GenBank/DDBJ whole genome shotgun (WGS) entry which is preliminary data.</text>
</comment>
<dbReference type="PANTHER" id="PTHR24198">
    <property type="entry name" value="ANKYRIN REPEAT AND PROTEIN KINASE DOMAIN-CONTAINING PROTEIN"/>
    <property type="match status" value="1"/>
</dbReference>
<evidence type="ECO:0000256" key="3">
    <source>
        <dbReference type="PROSITE-ProRule" id="PRU00023"/>
    </source>
</evidence>
<dbReference type="Gene3D" id="1.25.40.20">
    <property type="entry name" value="Ankyrin repeat-containing domain"/>
    <property type="match status" value="3"/>
</dbReference>
<dbReference type="SUPFAM" id="SSF48403">
    <property type="entry name" value="Ankyrin repeat"/>
    <property type="match status" value="3"/>
</dbReference>
<dbReference type="InterPro" id="IPR036770">
    <property type="entry name" value="Ankyrin_rpt-contain_sf"/>
</dbReference>
<feature type="repeat" description="ANK" evidence="3">
    <location>
        <begin position="1136"/>
        <end position="1168"/>
    </location>
</feature>
<dbReference type="SMART" id="SM00248">
    <property type="entry name" value="ANK"/>
    <property type="match status" value="21"/>
</dbReference>
<feature type="repeat" description="ANK" evidence="3">
    <location>
        <begin position="781"/>
        <end position="805"/>
    </location>
</feature>
<dbReference type="EMBL" id="LDEV01002411">
    <property type="protein sequence ID" value="KLJ09166.1"/>
    <property type="molecule type" value="Genomic_DNA"/>
</dbReference>
<feature type="repeat" description="ANK" evidence="3">
    <location>
        <begin position="1101"/>
        <end position="1133"/>
    </location>
</feature>
<sequence>MGKRRDAAAEWEQHKAGIEELYITGGEPLPVVMSTMRERGFNRKIDQYKKQFNKWGWGKSLKQSDYDYLAYNKLKRRYENKDTDYDVRRKRYCSKDMDKRLRRHRPVGFETMPLPGKPSYFYDFSLKYSQIDEPSEHGPPTPPGVKALTPLPVNDDFQLNVDFAALPFFQFQRLLRQTALFRNLTLSNQFDFTATAAGSILPANTARHIEKDPGRFLNSVYNQQVEEELHRSPTAIIQGQLADALFYTISYCAYLSSNCLLPDQKLDMIVEWIVANAGRLPLLDLLKFPSATLVIFMRQLLSCAVRLGHASLVKSLIQVCMAFDDPGRILESYALLFFAISYNQLELASRVLDTGLTWEKFPFYLDVIAEKGLDEMLKLLLFRGLQLDNIKLCRWSSLLEGAVERGKAALVKVLVDNQPNDIDISDSVLFDALVLHEDIAEVLVRAGVNIDINFELDFDVVSNFKSPERLFYYPIQYPLQVAAQAGNWDLVKCLVEHGASIDPGYSWLGSSTCEAWVDEINDYFDVDDIIDVIPVVSALQAAVRSENMDMTRFLLTKGASVDARPQSKYGHTALQIAAAIGNEHLVNLLLESGANVNADPGFFKGATALQFAAGLRDLKIYNILIRNKAWVTAKPGKGGKTVLQSAAAAGNIGLVTHIVQHRHADVNEPPDAFGGRTALQAASESNSPNSLEIMRLLLSAGADSNGPPAEQEGKTALQGAAGTGNVAKVELLLASGAQPELYSEQYGSTALHNAIENRHTHMVAFLLQHGANPFSGPSARTGRTPLQEACRNGDIQIVSLLLSWGPPHMQTVLINHPASFNQGITALQAAINSRDLELTKLLLGLGADANAPGASIRGSSALQNAIMAVDFKALRLLLENGARFPADCEVLLPLELKVKLSTAFGTIFSNLQRLENNAFHFTAGSTTVPKCENILHSKSEKLTELMELVVGSDWDITIFPRVWVREALTFAIHMKNYVAIDTILSSRVLPMGVEVDESCTGLQLAVLIGDVKTAKIFIKHGANVNELRCGRYGKGTALSLAVQHNHVDLVKCLLAHGADIELVSDRQTVLQTAAIYGNPELVRFLVESGGANINTPACESFQRTALQWAVEAGHIEIVRYLLACKADVNALPASYGGVTALQAAAISGQAGIVLILLEAGADVTAPAATTSGRTAIEGAAEHGRLEVFYMLLQIHPPGQDKNDQLKRAERLAEKNEHTEIVRAIRDYQNCQG</sequence>
<dbReference type="PANTHER" id="PTHR24198:SF165">
    <property type="entry name" value="ANKYRIN REPEAT-CONTAINING PROTEIN-RELATED"/>
    <property type="match status" value="1"/>
</dbReference>
<dbReference type="PROSITE" id="PS50297">
    <property type="entry name" value="ANK_REP_REGION"/>
    <property type="match status" value="10"/>
</dbReference>
<keyword evidence="2 3" id="KW-0040">ANK repeat</keyword>
<dbReference type="STRING" id="2060906.A0A0H1BJ07"/>
<gene>
    <name evidence="5" type="ORF">EMPG_15413</name>
</gene>
<evidence type="ECO:0000256" key="2">
    <source>
        <dbReference type="ARBA" id="ARBA00023043"/>
    </source>
</evidence>
<evidence type="ECO:0000313" key="5">
    <source>
        <dbReference type="EMBL" id="KLJ09166.1"/>
    </source>
</evidence>
<feature type="repeat" description="ANK" evidence="3">
    <location>
        <begin position="746"/>
        <end position="772"/>
    </location>
</feature>
<feature type="repeat" description="ANK" evidence="3">
    <location>
        <begin position="822"/>
        <end position="854"/>
    </location>
</feature>
<dbReference type="Pfam" id="PF00023">
    <property type="entry name" value="Ank"/>
    <property type="match status" value="4"/>
</dbReference>
<feature type="repeat" description="ANK" evidence="3">
    <location>
        <begin position="1033"/>
        <end position="1065"/>
    </location>
</feature>
<protein>
    <recommendedName>
        <fullName evidence="4">Clr5 domain-containing protein</fullName>
    </recommendedName>
</protein>
<feature type="domain" description="Clr5" evidence="4">
    <location>
        <begin position="8"/>
        <end position="59"/>
    </location>
</feature>
<feature type="repeat" description="ANK" evidence="3">
    <location>
        <begin position="674"/>
        <end position="709"/>
    </location>
</feature>
<name>A0A0H1BJ07_9EURO</name>
<feature type="repeat" description="ANK" evidence="3">
    <location>
        <begin position="712"/>
        <end position="744"/>
    </location>
</feature>
<organism evidence="5 6">
    <name type="scientific">Blastomyces silverae</name>
    <dbReference type="NCBI Taxonomy" id="2060906"/>
    <lineage>
        <taxon>Eukaryota</taxon>
        <taxon>Fungi</taxon>
        <taxon>Dikarya</taxon>
        <taxon>Ascomycota</taxon>
        <taxon>Pezizomycotina</taxon>
        <taxon>Eurotiomycetes</taxon>
        <taxon>Eurotiomycetidae</taxon>
        <taxon>Onygenales</taxon>
        <taxon>Ajellomycetaceae</taxon>
        <taxon>Blastomyces</taxon>
    </lineage>
</organism>
<accession>A0A0H1BJ07</accession>